<dbReference type="Proteomes" id="UP000054770">
    <property type="component" value="Unassembled WGS sequence"/>
</dbReference>
<gene>
    <name evidence="2" type="ORF">AWB68_02646</name>
</gene>
<name>A0A158IFS5_9BURK</name>
<dbReference type="OrthoDB" id="9787435at2"/>
<dbReference type="InterPro" id="IPR036291">
    <property type="entry name" value="NAD(P)-bd_dom_sf"/>
</dbReference>
<comment type="caution">
    <text evidence="2">The sequence shown here is derived from an EMBL/GenBank/DDBJ whole genome shotgun (WGS) entry which is preliminary data.</text>
</comment>
<accession>A0A158IFS5</accession>
<dbReference type="EMBL" id="FCON02000023">
    <property type="protein sequence ID" value="SAL54860.1"/>
    <property type="molecule type" value="Genomic_DNA"/>
</dbReference>
<dbReference type="RefSeq" id="WP_087644794.1">
    <property type="nucleotide sequence ID" value="NZ_FCON02000023.1"/>
</dbReference>
<dbReference type="SUPFAM" id="SSF50129">
    <property type="entry name" value="GroES-like"/>
    <property type="match status" value="1"/>
</dbReference>
<dbReference type="Pfam" id="PF00107">
    <property type="entry name" value="ADH_zinc_N"/>
    <property type="match status" value="1"/>
</dbReference>
<dbReference type="SUPFAM" id="SSF51735">
    <property type="entry name" value="NAD(P)-binding Rossmann-fold domains"/>
    <property type="match status" value="1"/>
</dbReference>
<evidence type="ECO:0000259" key="1">
    <source>
        <dbReference type="SMART" id="SM00829"/>
    </source>
</evidence>
<proteinExistence type="predicted"/>
<keyword evidence="3" id="KW-1185">Reference proteome</keyword>
<dbReference type="PANTHER" id="PTHR43677:SF11">
    <property type="entry name" value="ZINC-CONTAINING ALCOHOL DEHYDROGENASE"/>
    <property type="match status" value="1"/>
</dbReference>
<feature type="domain" description="Enoyl reductase (ER)" evidence="1">
    <location>
        <begin position="8"/>
        <end position="317"/>
    </location>
</feature>
<dbReference type="GO" id="GO:0016491">
    <property type="term" value="F:oxidoreductase activity"/>
    <property type="evidence" value="ECO:0007669"/>
    <property type="project" value="InterPro"/>
</dbReference>
<evidence type="ECO:0000313" key="3">
    <source>
        <dbReference type="Proteomes" id="UP000054770"/>
    </source>
</evidence>
<sequence length="319" mass="32754">MKAAVVSSFTEPPRYEDFATPVPASGETLVRVKAAALSQLVKSQASGKHYSSTEGGFPFIPGVDGVGEADGRRVYFAFPTAPYGAMAETTVVKEAYCIPLPDGVSDVTAAAIGNPGMSSWAALTERAKFVAGETVLINGATGTSGRLAVQIAKHLGASRVIATGRNAASVEGLAEIGADVLVPLDDTPESLANTFRETIRTNRVNVILDYLWGASAQSIFAALSGHGSGEAEPRIRYVQIGSITGNTVTLPASALRSSGLELLGSGLGSVSNEGLLRSIGGVLNAVVAGRLTIDALAVPLADVHAGWNSADSGRIVFTL</sequence>
<dbReference type="AlphaFoldDB" id="A0A158IFS5"/>
<evidence type="ECO:0000313" key="2">
    <source>
        <dbReference type="EMBL" id="SAL54860.1"/>
    </source>
</evidence>
<organism evidence="2 3">
    <name type="scientific">Caballeronia choica</name>
    <dbReference type="NCBI Taxonomy" id="326476"/>
    <lineage>
        <taxon>Bacteria</taxon>
        <taxon>Pseudomonadati</taxon>
        <taxon>Pseudomonadota</taxon>
        <taxon>Betaproteobacteria</taxon>
        <taxon>Burkholderiales</taxon>
        <taxon>Burkholderiaceae</taxon>
        <taxon>Caballeronia</taxon>
    </lineage>
</organism>
<dbReference type="PANTHER" id="PTHR43677">
    <property type="entry name" value="SHORT-CHAIN DEHYDROGENASE/REDUCTASE"/>
    <property type="match status" value="1"/>
</dbReference>
<dbReference type="InterPro" id="IPR013149">
    <property type="entry name" value="ADH-like_C"/>
</dbReference>
<dbReference type="InterPro" id="IPR051397">
    <property type="entry name" value="Zn-ADH-like_protein"/>
</dbReference>
<dbReference type="InterPro" id="IPR020843">
    <property type="entry name" value="ER"/>
</dbReference>
<dbReference type="Gene3D" id="3.40.50.720">
    <property type="entry name" value="NAD(P)-binding Rossmann-like Domain"/>
    <property type="match status" value="1"/>
</dbReference>
<protein>
    <submittedName>
        <fullName evidence="2">Alcohol dehydrogenase</fullName>
    </submittedName>
</protein>
<dbReference type="InterPro" id="IPR011032">
    <property type="entry name" value="GroES-like_sf"/>
</dbReference>
<dbReference type="Gene3D" id="3.90.180.10">
    <property type="entry name" value="Medium-chain alcohol dehydrogenases, catalytic domain"/>
    <property type="match status" value="1"/>
</dbReference>
<reference evidence="2" key="1">
    <citation type="submission" date="2016-01" db="EMBL/GenBank/DDBJ databases">
        <authorList>
            <person name="Peeters C."/>
        </authorList>
    </citation>
    <scope>NUCLEOTIDE SEQUENCE [LARGE SCALE GENOMIC DNA]</scope>
    <source>
        <strain evidence="2">LMG 22940</strain>
    </source>
</reference>
<dbReference type="SMART" id="SM00829">
    <property type="entry name" value="PKS_ER"/>
    <property type="match status" value="1"/>
</dbReference>